<evidence type="ECO:0000256" key="4">
    <source>
        <dbReference type="ARBA" id="ARBA00022741"/>
    </source>
</evidence>
<dbReference type="GO" id="GO:0005737">
    <property type="term" value="C:cytoplasm"/>
    <property type="evidence" value="ECO:0007669"/>
    <property type="project" value="UniProtKB-SubCell"/>
</dbReference>
<feature type="binding site" evidence="8">
    <location>
        <begin position="15"/>
        <end position="17"/>
    </location>
    <ligand>
        <name>GTP</name>
        <dbReference type="ChEBI" id="CHEBI:37565"/>
    </ligand>
</feature>
<keyword evidence="2 8" id="KW-0808">Transferase</keyword>
<gene>
    <name evidence="8" type="primary">mobA</name>
    <name evidence="10" type="ORF">HKBW3S25_01070</name>
</gene>
<keyword evidence="1 8" id="KW-0963">Cytoplasm</keyword>
<evidence type="ECO:0000256" key="6">
    <source>
        <dbReference type="ARBA" id="ARBA00023134"/>
    </source>
</evidence>
<comment type="catalytic activity">
    <reaction evidence="8">
        <text>Mo-molybdopterin + GTP + H(+) = Mo-molybdopterin guanine dinucleotide + diphosphate</text>
        <dbReference type="Rhea" id="RHEA:34243"/>
        <dbReference type="ChEBI" id="CHEBI:15378"/>
        <dbReference type="ChEBI" id="CHEBI:33019"/>
        <dbReference type="ChEBI" id="CHEBI:37565"/>
        <dbReference type="ChEBI" id="CHEBI:71302"/>
        <dbReference type="ChEBI" id="CHEBI:71310"/>
        <dbReference type="EC" id="2.7.7.77"/>
    </reaction>
</comment>
<dbReference type="SUPFAM" id="SSF53448">
    <property type="entry name" value="Nucleotide-diphospho-sugar transferases"/>
    <property type="match status" value="1"/>
</dbReference>
<dbReference type="HAMAP" id="MF_00316">
    <property type="entry name" value="MobA"/>
    <property type="match status" value="1"/>
</dbReference>
<comment type="caution">
    <text evidence="10">The sequence shown here is derived from an EMBL/GenBank/DDBJ whole genome shotgun (WGS) entry which is preliminary data.</text>
</comment>
<feature type="binding site" evidence="8">
    <location>
        <position position="27"/>
    </location>
    <ligand>
        <name>GTP</name>
        <dbReference type="ChEBI" id="CHEBI:37565"/>
    </ligand>
</feature>
<dbReference type="AlphaFoldDB" id="A0A6V8P1F2"/>
<dbReference type="CDD" id="cd02503">
    <property type="entry name" value="MobA"/>
    <property type="match status" value="1"/>
</dbReference>
<protein>
    <recommendedName>
        <fullName evidence="8">Probable molybdenum cofactor guanylyltransferase</fullName>
        <shortName evidence="8">MoCo guanylyltransferase</shortName>
        <ecNumber evidence="8">2.7.7.77</ecNumber>
    </recommendedName>
    <alternativeName>
        <fullName evidence="8">GTP:molybdopterin guanylyltransferase</fullName>
    </alternativeName>
    <alternativeName>
        <fullName evidence="8">Mo-MPT guanylyltransferase</fullName>
    </alternativeName>
    <alternativeName>
        <fullName evidence="8">Molybdopterin guanylyltransferase</fullName>
    </alternativeName>
    <alternativeName>
        <fullName evidence="8">Molybdopterin-guanine dinucleotide synthase</fullName>
        <shortName evidence="8">MGD synthase</shortName>
    </alternativeName>
</protein>
<keyword evidence="7 8" id="KW-0501">Molybdenum cofactor biosynthesis</keyword>
<evidence type="ECO:0000313" key="10">
    <source>
        <dbReference type="EMBL" id="GFP25590.1"/>
    </source>
</evidence>
<keyword evidence="4 8" id="KW-0547">Nucleotide-binding</keyword>
<evidence type="ECO:0000256" key="2">
    <source>
        <dbReference type="ARBA" id="ARBA00022679"/>
    </source>
</evidence>
<reference evidence="10 11" key="1">
    <citation type="journal article" date="2020" name="Front. Microbiol.">
        <title>Single-cell genomics of novel Actinobacteria with the Wood-Ljungdahl pathway discovered in a serpentinizing system.</title>
        <authorList>
            <person name="Merino N."/>
            <person name="Kawai M."/>
            <person name="Boyd E.S."/>
            <person name="Colman D.R."/>
            <person name="McGlynn S.E."/>
            <person name="Nealson K.H."/>
            <person name="Kurokawa K."/>
            <person name="Hongoh Y."/>
        </authorList>
    </citation>
    <scope>NUCLEOTIDE SEQUENCE [LARGE SCALE GENOMIC DNA]</scope>
    <source>
        <strain evidence="10 11">S25</strain>
    </source>
</reference>
<comment type="caution">
    <text evidence="8">Lacks conserved residue(s) required for the propagation of feature annotation.</text>
</comment>
<comment type="subcellular location">
    <subcellularLocation>
        <location evidence="8">Cytoplasm</location>
    </subcellularLocation>
</comment>
<dbReference type="EMBL" id="BLRX01000132">
    <property type="protein sequence ID" value="GFP25590.1"/>
    <property type="molecule type" value="Genomic_DNA"/>
</dbReference>
<proteinExistence type="inferred from homology"/>
<evidence type="ECO:0000313" key="11">
    <source>
        <dbReference type="Proteomes" id="UP000543224"/>
    </source>
</evidence>
<feature type="domain" description="MobA-like NTP transferase" evidence="9">
    <location>
        <begin position="12"/>
        <end position="157"/>
    </location>
</feature>
<dbReference type="PANTHER" id="PTHR19136:SF81">
    <property type="entry name" value="MOLYBDENUM COFACTOR GUANYLYLTRANSFERASE"/>
    <property type="match status" value="1"/>
</dbReference>
<dbReference type="GO" id="GO:0061603">
    <property type="term" value="F:molybdenum cofactor guanylyltransferase activity"/>
    <property type="evidence" value="ECO:0007669"/>
    <property type="project" value="UniProtKB-EC"/>
</dbReference>
<keyword evidence="3 8" id="KW-0479">Metal-binding</keyword>
<dbReference type="GO" id="GO:0006777">
    <property type="term" value="P:Mo-molybdopterin cofactor biosynthetic process"/>
    <property type="evidence" value="ECO:0007669"/>
    <property type="project" value="UniProtKB-KW"/>
</dbReference>
<dbReference type="GO" id="GO:0005525">
    <property type="term" value="F:GTP binding"/>
    <property type="evidence" value="ECO:0007669"/>
    <property type="project" value="UniProtKB-UniRule"/>
</dbReference>
<evidence type="ECO:0000256" key="3">
    <source>
        <dbReference type="ARBA" id="ARBA00022723"/>
    </source>
</evidence>
<feature type="binding site" evidence="8">
    <location>
        <position position="104"/>
    </location>
    <ligand>
        <name>Mg(2+)</name>
        <dbReference type="ChEBI" id="CHEBI:18420"/>
    </ligand>
</feature>
<dbReference type="InterPro" id="IPR013482">
    <property type="entry name" value="Molybde_CF_guanTrfase"/>
</dbReference>
<keyword evidence="10" id="KW-0548">Nucleotidyltransferase</keyword>
<evidence type="ECO:0000256" key="5">
    <source>
        <dbReference type="ARBA" id="ARBA00022842"/>
    </source>
</evidence>
<dbReference type="PANTHER" id="PTHR19136">
    <property type="entry name" value="MOLYBDENUM COFACTOR GUANYLYLTRANSFERASE"/>
    <property type="match status" value="1"/>
</dbReference>
<dbReference type="Pfam" id="PF12804">
    <property type="entry name" value="NTP_transf_3"/>
    <property type="match status" value="1"/>
</dbReference>
<dbReference type="GO" id="GO:0046872">
    <property type="term" value="F:metal ion binding"/>
    <property type="evidence" value="ECO:0007669"/>
    <property type="project" value="UniProtKB-KW"/>
</dbReference>
<evidence type="ECO:0000259" key="9">
    <source>
        <dbReference type="Pfam" id="PF12804"/>
    </source>
</evidence>
<comment type="domain">
    <text evidence="8">The N-terminal domain determines nucleotide recognition and specific binding, while the C-terminal domain determines the specific binding to the target protein.</text>
</comment>
<keyword evidence="6 8" id="KW-0342">GTP-binding</keyword>
<evidence type="ECO:0000256" key="8">
    <source>
        <dbReference type="HAMAP-Rule" id="MF_00316"/>
    </source>
</evidence>
<comment type="function">
    <text evidence="8">Transfers a GMP moiety from GTP to Mo-molybdopterin (Mo-MPT) cofactor (Moco or molybdenum cofactor) to form Mo-molybdopterin guanine dinucleotide (Mo-MGD) cofactor.</text>
</comment>
<dbReference type="Proteomes" id="UP000543224">
    <property type="component" value="Unassembled WGS sequence"/>
</dbReference>
<evidence type="ECO:0000256" key="7">
    <source>
        <dbReference type="ARBA" id="ARBA00023150"/>
    </source>
</evidence>
<feature type="binding site" evidence="8">
    <location>
        <position position="75"/>
    </location>
    <ligand>
        <name>GTP</name>
        <dbReference type="ChEBI" id="CHEBI:37565"/>
    </ligand>
</feature>
<dbReference type="Gene3D" id="3.90.550.10">
    <property type="entry name" value="Spore Coat Polysaccharide Biosynthesis Protein SpsA, Chain A"/>
    <property type="match status" value="1"/>
</dbReference>
<sequence length="211" mass="23694">MAKSKRKHQVTGIILAGGSSTRIGKNKAFLQLGCRLVIEHTISRVVEVVDDLLLVANNVEEYRDLRVEPMKLVQDVIPYRGPLGGILSGLEISTTPINLIVACDMPFLNPLLLNFLLRQIHGYDAVIPMTEAGPEPLHAVYTKSCLPAIREAMSQDETRIISFFNQVKIRYVGQEILQIYDPENFSLFNINTLEDLERAREILGRIQEGIP</sequence>
<organism evidence="10 11">
    <name type="scientific">Candidatus Hakubella thermalkaliphila</name>
    <dbReference type="NCBI Taxonomy" id="2754717"/>
    <lineage>
        <taxon>Bacteria</taxon>
        <taxon>Bacillati</taxon>
        <taxon>Actinomycetota</taxon>
        <taxon>Actinomycetota incertae sedis</taxon>
        <taxon>Candidatus Hakubellales</taxon>
        <taxon>Candidatus Hakubellaceae</taxon>
        <taxon>Candidatus Hakubella</taxon>
    </lineage>
</organism>
<dbReference type="EC" id="2.7.7.77" evidence="8"/>
<dbReference type="InterPro" id="IPR025877">
    <property type="entry name" value="MobA-like_NTP_Trfase"/>
</dbReference>
<comment type="similarity">
    <text evidence="8">Belongs to the MobA family.</text>
</comment>
<feature type="binding site" evidence="8">
    <location>
        <position position="104"/>
    </location>
    <ligand>
        <name>GTP</name>
        <dbReference type="ChEBI" id="CHEBI:37565"/>
    </ligand>
</feature>
<comment type="cofactor">
    <cofactor evidence="8">
        <name>Mg(2+)</name>
        <dbReference type="ChEBI" id="CHEBI:18420"/>
    </cofactor>
</comment>
<dbReference type="InterPro" id="IPR029044">
    <property type="entry name" value="Nucleotide-diphossugar_trans"/>
</dbReference>
<accession>A0A6V8P1F2</accession>
<keyword evidence="5 8" id="KW-0460">Magnesium</keyword>
<name>A0A6V8P1F2_9ACTN</name>
<evidence type="ECO:0000256" key="1">
    <source>
        <dbReference type="ARBA" id="ARBA00022490"/>
    </source>
</evidence>